<dbReference type="PATRIC" id="fig|1637975.4.peg.3219"/>
<dbReference type="RefSeq" id="WP_053476549.1">
    <property type="nucleotide sequence ID" value="NZ_CP041305.1"/>
</dbReference>
<dbReference type="InterPro" id="IPR012347">
    <property type="entry name" value="Ferritin-like"/>
</dbReference>
<dbReference type="Gene3D" id="1.20.1260.10">
    <property type="match status" value="2"/>
</dbReference>
<dbReference type="EMBL" id="LJIX01000006">
    <property type="protein sequence ID" value="KQL20013.1"/>
    <property type="molecule type" value="Genomic_DNA"/>
</dbReference>
<gene>
    <name evidence="1" type="ORF">AN957_16525</name>
</gene>
<reference evidence="1 2" key="1">
    <citation type="submission" date="2015-09" db="EMBL/GenBank/DDBJ databases">
        <title>Genome sequencing project for genomic taxonomy and phylogenomics of Bacillus-like bacteria.</title>
        <authorList>
            <person name="Liu B."/>
            <person name="Wang J."/>
            <person name="Zhu Y."/>
            <person name="Liu G."/>
            <person name="Chen Q."/>
            <person name="Chen Z."/>
            <person name="Lan J."/>
            <person name="Che J."/>
            <person name="Ge C."/>
            <person name="Shi H."/>
            <person name="Pan Z."/>
            <person name="Liu X."/>
        </authorList>
    </citation>
    <scope>NUCLEOTIDE SEQUENCE [LARGE SCALE GENOMIC DNA]</scope>
    <source>
        <strain evidence="1 2">FJAT-18043</strain>
    </source>
</reference>
<keyword evidence="2" id="KW-1185">Reference proteome</keyword>
<sequence>MTVHHPQLTSSEIACFWTSYLNDSMSQCVLGYFLATIEDEDIRPIIQFAYNLSSTNIEKMTRLFQEEAIALPIGFTESDVNLNAPRLYTDPFMLSYIAHMAKVGMLAYGGFVSMSARKDVKKYFMEGLQKTSDLFDKSTDVLLSKGLFIRSPYIPYPTKTDYVDSKKYLSGYSLFSKQRPLNAVEISHLYMNGLTNQIGSKLSLSFAQTSPNKNIQKWMLRGRDISQKHLKIFADALNNNNVQAPVSADVSITDSTIPPFSDKLMMFHMALLSAAGTGNYATSAAASQRTDLVLNYERLSLEVAIYAKDGADIMIKNEWMEQPPTTSDKDKLAKKKEK</sequence>
<name>A0A0Q3T9F9_9BACI</name>
<dbReference type="STRING" id="1637975.AN957_16525"/>
<evidence type="ECO:0000313" key="1">
    <source>
        <dbReference type="EMBL" id="KQL20013.1"/>
    </source>
</evidence>
<comment type="caution">
    <text evidence="1">The sequence shown here is derived from an EMBL/GenBank/DDBJ whole genome shotgun (WGS) entry which is preliminary data.</text>
</comment>
<accession>A0A0Q3T9F9</accession>
<dbReference type="AlphaFoldDB" id="A0A0Q3T9F9"/>
<proteinExistence type="predicted"/>
<dbReference type="InterPro" id="IPR021617">
    <property type="entry name" value="DUF3231"/>
</dbReference>
<organism evidence="1 2">
    <name type="scientific">Cytobacillus solani</name>
    <dbReference type="NCBI Taxonomy" id="1637975"/>
    <lineage>
        <taxon>Bacteria</taxon>
        <taxon>Bacillati</taxon>
        <taxon>Bacillota</taxon>
        <taxon>Bacilli</taxon>
        <taxon>Bacillales</taxon>
        <taxon>Bacillaceae</taxon>
        <taxon>Cytobacillus</taxon>
    </lineage>
</organism>
<dbReference type="Proteomes" id="UP000050996">
    <property type="component" value="Unassembled WGS sequence"/>
</dbReference>
<protein>
    <submittedName>
        <fullName evidence="1">Uncharacterized protein</fullName>
    </submittedName>
</protein>
<evidence type="ECO:0000313" key="2">
    <source>
        <dbReference type="Proteomes" id="UP000050996"/>
    </source>
</evidence>
<dbReference type="Pfam" id="PF11553">
    <property type="entry name" value="DUF3231"/>
    <property type="match status" value="2"/>
</dbReference>